<proteinExistence type="predicted"/>
<dbReference type="Proteomes" id="UP000606786">
    <property type="component" value="Unassembled WGS sequence"/>
</dbReference>
<evidence type="ECO:0000313" key="2">
    <source>
        <dbReference type="Proteomes" id="UP000606786"/>
    </source>
</evidence>
<dbReference type="EMBL" id="CAJHJT010000056">
    <property type="protein sequence ID" value="CAD7015269.1"/>
    <property type="molecule type" value="Genomic_DNA"/>
</dbReference>
<comment type="caution">
    <text evidence="1">The sequence shown here is derived from an EMBL/GenBank/DDBJ whole genome shotgun (WGS) entry which is preliminary data.</text>
</comment>
<organism evidence="1 2">
    <name type="scientific">Ceratitis capitata</name>
    <name type="common">Mediterranean fruit fly</name>
    <name type="synonym">Tephritis capitata</name>
    <dbReference type="NCBI Taxonomy" id="7213"/>
    <lineage>
        <taxon>Eukaryota</taxon>
        <taxon>Metazoa</taxon>
        <taxon>Ecdysozoa</taxon>
        <taxon>Arthropoda</taxon>
        <taxon>Hexapoda</taxon>
        <taxon>Insecta</taxon>
        <taxon>Pterygota</taxon>
        <taxon>Neoptera</taxon>
        <taxon>Endopterygota</taxon>
        <taxon>Diptera</taxon>
        <taxon>Brachycera</taxon>
        <taxon>Muscomorpha</taxon>
        <taxon>Tephritoidea</taxon>
        <taxon>Tephritidae</taxon>
        <taxon>Ceratitis</taxon>
        <taxon>Ceratitis</taxon>
    </lineage>
</organism>
<sequence>MTKRFTLHIALLNSTAQHSTAPLVWMDDVSIADRQQEPSQQQQAAMNCFIRGLLHLVGDADAVAKRCRC</sequence>
<gene>
    <name evidence="1" type="ORF">CCAP1982_LOCUS23217</name>
</gene>
<evidence type="ECO:0000313" key="1">
    <source>
        <dbReference type="EMBL" id="CAD7015269.1"/>
    </source>
</evidence>
<protein>
    <submittedName>
        <fullName evidence="1">(Mediterranean fruit fly) hypothetical protein</fullName>
    </submittedName>
</protein>
<accession>A0A811VM25</accession>
<name>A0A811VM25_CERCA</name>
<reference evidence="1" key="1">
    <citation type="submission" date="2020-11" db="EMBL/GenBank/DDBJ databases">
        <authorList>
            <person name="Whitehead M."/>
        </authorList>
    </citation>
    <scope>NUCLEOTIDE SEQUENCE</scope>
    <source>
        <strain evidence="1">EGII</strain>
    </source>
</reference>
<dbReference type="AlphaFoldDB" id="A0A811VM25"/>
<keyword evidence="2" id="KW-1185">Reference proteome</keyword>